<protein>
    <submittedName>
        <fullName evidence="1">Uncharacterized protein</fullName>
    </submittedName>
</protein>
<evidence type="ECO:0000313" key="2">
    <source>
        <dbReference type="Proteomes" id="UP000076858"/>
    </source>
</evidence>
<evidence type="ECO:0000313" key="1">
    <source>
        <dbReference type="EMBL" id="KZS19067.1"/>
    </source>
</evidence>
<keyword evidence="2" id="KW-1185">Reference proteome</keyword>
<comment type="caution">
    <text evidence="1">The sequence shown here is derived from an EMBL/GenBank/DDBJ whole genome shotgun (WGS) entry which is preliminary data.</text>
</comment>
<reference evidence="1 2" key="1">
    <citation type="submission" date="2016-03" db="EMBL/GenBank/DDBJ databases">
        <title>EvidentialGene: Evidence-directed Construction of Genes on Genomes.</title>
        <authorList>
            <person name="Gilbert D.G."/>
            <person name="Choi J.-H."/>
            <person name="Mockaitis K."/>
            <person name="Colbourne J."/>
            <person name="Pfrender M."/>
        </authorList>
    </citation>
    <scope>NUCLEOTIDE SEQUENCE [LARGE SCALE GENOMIC DNA]</scope>
    <source>
        <strain evidence="1 2">Xinb3</strain>
        <tissue evidence="1">Complete organism</tissue>
    </source>
</reference>
<dbReference type="AlphaFoldDB" id="A0A162PQT5"/>
<dbReference type="Proteomes" id="UP000076858">
    <property type="component" value="Unassembled WGS sequence"/>
</dbReference>
<name>A0A162PQT5_9CRUS</name>
<proteinExistence type="predicted"/>
<dbReference type="EMBL" id="LRGB01000446">
    <property type="protein sequence ID" value="KZS19067.1"/>
    <property type="molecule type" value="Genomic_DNA"/>
</dbReference>
<sequence>MIYNIQLQITRYNVLTFQNELPVWSCECFIRLWIPTLKTNYFLLQMDFEVSCACGIMYSMMEMLVKPLIDIIY</sequence>
<accession>A0A162PQT5</accession>
<organism evidence="1 2">
    <name type="scientific">Daphnia magna</name>
    <dbReference type="NCBI Taxonomy" id="35525"/>
    <lineage>
        <taxon>Eukaryota</taxon>
        <taxon>Metazoa</taxon>
        <taxon>Ecdysozoa</taxon>
        <taxon>Arthropoda</taxon>
        <taxon>Crustacea</taxon>
        <taxon>Branchiopoda</taxon>
        <taxon>Diplostraca</taxon>
        <taxon>Cladocera</taxon>
        <taxon>Anomopoda</taxon>
        <taxon>Daphniidae</taxon>
        <taxon>Daphnia</taxon>
    </lineage>
</organism>
<gene>
    <name evidence="1" type="ORF">APZ42_014570</name>
</gene>